<feature type="transmembrane region" description="Helical" evidence="7">
    <location>
        <begin position="80"/>
        <end position="96"/>
    </location>
</feature>
<feature type="transmembrane region" description="Helical" evidence="7">
    <location>
        <begin position="48"/>
        <end position="68"/>
    </location>
</feature>
<feature type="transmembrane region" description="Helical" evidence="7">
    <location>
        <begin position="215"/>
        <end position="233"/>
    </location>
</feature>
<dbReference type="Gene3D" id="1.20.1250.20">
    <property type="entry name" value="MFS general substrate transporter like domains"/>
    <property type="match status" value="1"/>
</dbReference>
<keyword evidence="4 7" id="KW-0812">Transmembrane</keyword>
<keyword evidence="5 7" id="KW-1133">Transmembrane helix</keyword>
<comment type="caution">
    <text evidence="9">The sequence shown here is derived from an EMBL/GenBank/DDBJ whole genome shotgun (WGS) entry which is preliminary data.</text>
</comment>
<accession>A0A2N0ZKT0</accession>
<feature type="transmembrane region" description="Helical" evidence="7">
    <location>
        <begin position="140"/>
        <end position="162"/>
    </location>
</feature>
<dbReference type="Proteomes" id="UP000233343">
    <property type="component" value="Unassembled WGS sequence"/>
</dbReference>
<feature type="transmembrane region" description="Helical" evidence="7">
    <location>
        <begin position="249"/>
        <end position="270"/>
    </location>
</feature>
<dbReference type="GO" id="GO:0005886">
    <property type="term" value="C:plasma membrane"/>
    <property type="evidence" value="ECO:0007669"/>
    <property type="project" value="UniProtKB-SubCell"/>
</dbReference>
<organism evidence="9 10">
    <name type="scientific">Cytobacillus horneckiae</name>
    <dbReference type="NCBI Taxonomy" id="549687"/>
    <lineage>
        <taxon>Bacteria</taxon>
        <taxon>Bacillati</taxon>
        <taxon>Bacillota</taxon>
        <taxon>Bacilli</taxon>
        <taxon>Bacillales</taxon>
        <taxon>Bacillaceae</taxon>
        <taxon>Cytobacillus</taxon>
    </lineage>
</organism>
<comment type="subcellular location">
    <subcellularLocation>
        <location evidence="1">Cell membrane</location>
        <topology evidence="1">Multi-pass membrane protein</topology>
    </subcellularLocation>
</comment>
<dbReference type="GO" id="GO:0022857">
    <property type="term" value="F:transmembrane transporter activity"/>
    <property type="evidence" value="ECO:0007669"/>
    <property type="project" value="InterPro"/>
</dbReference>
<dbReference type="EMBL" id="PISD01000008">
    <property type="protein sequence ID" value="PKG30122.1"/>
    <property type="molecule type" value="Genomic_DNA"/>
</dbReference>
<keyword evidence="6 7" id="KW-0472">Membrane</keyword>
<feature type="transmembrane region" description="Helical" evidence="7">
    <location>
        <begin position="168"/>
        <end position="188"/>
    </location>
</feature>
<feature type="transmembrane region" description="Helical" evidence="7">
    <location>
        <begin position="282"/>
        <end position="315"/>
    </location>
</feature>
<evidence type="ECO:0000259" key="8">
    <source>
        <dbReference type="PROSITE" id="PS50850"/>
    </source>
</evidence>
<dbReference type="InterPro" id="IPR036259">
    <property type="entry name" value="MFS_trans_sf"/>
</dbReference>
<evidence type="ECO:0000256" key="1">
    <source>
        <dbReference type="ARBA" id="ARBA00004651"/>
    </source>
</evidence>
<keyword evidence="10" id="KW-1185">Reference proteome</keyword>
<evidence type="ECO:0000256" key="7">
    <source>
        <dbReference type="SAM" id="Phobius"/>
    </source>
</evidence>
<keyword evidence="3" id="KW-1003">Cell membrane</keyword>
<sequence>MRVNILSYFQQFHQTVWVLLIGTVLSRGAAFMTMPFLAIYLARQDLHPIFIGITIGMSPLMSTIGGFIGGHLSDRYGRKPIMMIALLGTALGYFGFAIAEHQWWFLLLNALLGLCNSFFEPTAQALMGDLTSKEMRMKVYSLRYVAINIGASVGPLIGAFLAMTNANMTFYITGSIYFLYMIILFIMIKKVKSTNGVNNKTTLSAAFQIVRKDRALLYFILGGMMIAVGYSQMESNLPQHFDNRLENGVMIYSILLSLNAIMVIFLQMPASHLMERYRPMKLMIAGSIFTIAGLLCFGFATTWLVAIFGMVLFTFGEILSFPTSSLLIDQLAADHLRGTYFGASQFRNLGSFAGPIFGGVLFSQIGGVLTFVVISVICLSSILFFSAGSKVNQITELTGKSV</sequence>
<dbReference type="PANTHER" id="PTHR43414">
    <property type="entry name" value="MULTIDRUG RESISTANCE PROTEIN MDTG"/>
    <property type="match status" value="1"/>
</dbReference>
<feature type="transmembrane region" description="Helical" evidence="7">
    <location>
        <begin position="356"/>
        <end position="385"/>
    </location>
</feature>
<feature type="transmembrane region" description="Helical" evidence="7">
    <location>
        <begin position="16"/>
        <end position="42"/>
    </location>
</feature>
<dbReference type="PROSITE" id="PS50850">
    <property type="entry name" value="MFS"/>
    <property type="match status" value="1"/>
</dbReference>
<feature type="transmembrane region" description="Helical" evidence="7">
    <location>
        <begin position="102"/>
        <end position="119"/>
    </location>
</feature>
<dbReference type="RefSeq" id="WP_083957456.1">
    <property type="nucleotide sequence ID" value="NZ_JARMMB010000019.1"/>
</dbReference>
<dbReference type="InterPro" id="IPR011701">
    <property type="entry name" value="MFS"/>
</dbReference>
<dbReference type="SUPFAM" id="SSF103473">
    <property type="entry name" value="MFS general substrate transporter"/>
    <property type="match status" value="1"/>
</dbReference>
<evidence type="ECO:0000256" key="6">
    <source>
        <dbReference type="ARBA" id="ARBA00023136"/>
    </source>
</evidence>
<evidence type="ECO:0000313" key="10">
    <source>
        <dbReference type="Proteomes" id="UP000233343"/>
    </source>
</evidence>
<dbReference type="PANTHER" id="PTHR43414:SF1">
    <property type="entry name" value="PEPTIDE PERMEASE"/>
    <property type="match status" value="1"/>
</dbReference>
<dbReference type="Pfam" id="PF07690">
    <property type="entry name" value="MFS_1"/>
    <property type="match status" value="1"/>
</dbReference>
<evidence type="ECO:0000256" key="4">
    <source>
        <dbReference type="ARBA" id="ARBA00022692"/>
    </source>
</evidence>
<evidence type="ECO:0000256" key="5">
    <source>
        <dbReference type="ARBA" id="ARBA00022989"/>
    </source>
</evidence>
<feature type="domain" description="Major facilitator superfamily (MFS) profile" evidence="8">
    <location>
        <begin position="1"/>
        <end position="390"/>
    </location>
</feature>
<gene>
    <name evidence="9" type="ORF">CWS20_03775</name>
</gene>
<keyword evidence="2" id="KW-0813">Transport</keyword>
<evidence type="ECO:0000256" key="2">
    <source>
        <dbReference type="ARBA" id="ARBA00022448"/>
    </source>
</evidence>
<name>A0A2N0ZKT0_9BACI</name>
<dbReference type="InterPro" id="IPR020846">
    <property type="entry name" value="MFS_dom"/>
</dbReference>
<proteinExistence type="predicted"/>
<dbReference type="AlphaFoldDB" id="A0A2N0ZKT0"/>
<dbReference type="CDD" id="cd17329">
    <property type="entry name" value="MFS_MdtH_MDR_like"/>
    <property type="match status" value="1"/>
</dbReference>
<reference evidence="9 10" key="1">
    <citation type="journal article" date="2010" name="Int. J. Syst. Evol. Microbiol.">
        <title>Bacillus horneckiae sp. nov., isolated from a spacecraft-assembly clean room.</title>
        <authorList>
            <person name="Vaishampayan P."/>
            <person name="Probst A."/>
            <person name="Krishnamurthi S."/>
            <person name="Ghosh S."/>
            <person name="Osman S."/>
            <person name="McDowall A."/>
            <person name="Ruckmani A."/>
            <person name="Mayilraj S."/>
            <person name="Venkateswaran K."/>
        </authorList>
    </citation>
    <scope>NUCLEOTIDE SEQUENCE [LARGE SCALE GENOMIC DNA]</scope>
    <source>
        <strain evidence="10">1PO1SC</strain>
    </source>
</reference>
<evidence type="ECO:0000256" key="3">
    <source>
        <dbReference type="ARBA" id="ARBA00022475"/>
    </source>
</evidence>
<evidence type="ECO:0000313" key="9">
    <source>
        <dbReference type="EMBL" id="PKG30122.1"/>
    </source>
</evidence>
<protein>
    <submittedName>
        <fullName evidence="9">MFS transporter</fullName>
    </submittedName>
</protein>